<sequence length="169" mass="17671">MYRTGDLVRRLPGGDLEFMGRGDDQVKVRGFRIEPAEVEAALAGCPGVERAVVAARPGPGGGKRLVAYVVGGDPDLVREHAARTLPAHLLPSAWSRLDTVPLTAHGKVDRAALPEPEPDGGPRGRGRRIARPGGNSGCARCSRRCSASTRSAPTPTSSRTAGTRCSPCA</sequence>
<feature type="compositionally biased region" description="Low complexity" evidence="1">
    <location>
        <begin position="138"/>
        <end position="169"/>
    </location>
</feature>
<organism evidence="3 4">
    <name type="scientific">Streptomyces machairae</name>
    <dbReference type="NCBI Taxonomy" id="3134109"/>
    <lineage>
        <taxon>Bacteria</taxon>
        <taxon>Bacillati</taxon>
        <taxon>Actinomycetota</taxon>
        <taxon>Actinomycetes</taxon>
        <taxon>Kitasatosporales</taxon>
        <taxon>Streptomycetaceae</taxon>
        <taxon>Streptomyces</taxon>
    </lineage>
</organism>
<accession>A0ABU8UQE9</accession>
<evidence type="ECO:0000313" key="3">
    <source>
        <dbReference type="EMBL" id="MEJ8671124.1"/>
    </source>
</evidence>
<feature type="domain" description="AMP-binding enzyme C-terminal" evidence="2">
    <location>
        <begin position="37"/>
        <end position="107"/>
    </location>
</feature>
<gene>
    <name evidence="3" type="ORF">WKI71_30200</name>
</gene>
<dbReference type="Gene3D" id="3.30.300.30">
    <property type="match status" value="1"/>
</dbReference>
<dbReference type="InterPro" id="IPR042099">
    <property type="entry name" value="ANL_N_sf"/>
</dbReference>
<dbReference type="SUPFAM" id="SSF56801">
    <property type="entry name" value="Acetyl-CoA synthetase-like"/>
    <property type="match status" value="1"/>
</dbReference>
<evidence type="ECO:0000259" key="2">
    <source>
        <dbReference type="Pfam" id="PF13193"/>
    </source>
</evidence>
<keyword evidence="4" id="KW-1185">Reference proteome</keyword>
<dbReference type="EMBL" id="JBBKAK010000001">
    <property type="protein sequence ID" value="MEJ8671124.1"/>
    <property type="molecule type" value="Genomic_DNA"/>
</dbReference>
<dbReference type="PANTHER" id="PTHR45527">
    <property type="entry name" value="NONRIBOSOMAL PEPTIDE SYNTHETASE"/>
    <property type="match status" value="1"/>
</dbReference>
<dbReference type="Proteomes" id="UP001376459">
    <property type="component" value="Unassembled WGS sequence"/>
</dbReference>
<dbReference type="Pfam" id="PF13193">
    <property type="entry name" value="AMP-binding_C"/>
    <property type="match status" value="1"/>
</dbReference>
<proteinExistence type="predicted"/>
<protein>
    <recommendedName>
        <fullName evidence="2">AMP-binding enzyme C-terminal domain-containing protein</fullName>
    </recommendedName>
</protein>
<dbReference type="InterPro" id="IPR025110">
    <property type="entry name" value="AMP-bd_C"/>
</dbReference>
<evidence type="ECO:0000256" key="1">
    <source>
        <dbReference type="SAM" id="MobiDB-lite"/>
    </source>
</evidence>
<comment type="caution">
    <text evidence="3">The sequence shown here is derived from an EMBL/GenBank/DDBJ whole genome shotgun (WGS) entry which is preliminary data.</text>
</comment>
<dbReference type="InterPro" id="IPR045851">
    <property type="entry name" value="AMP-bd_C_sf"/>
</dbReference>
<name>A0ABU8UQE9_9ACTN</name>
<dbReference type="Gene3D" id="3.40.50.12780">
    <property type="entry name" value="N-terminal domain of ligase-like"/>
    <property type="match status" value="1"/>
</dbReference>
<feature type="region of interest" description="Disordered" evidence="1">
    <location>
        <begin position="105"/>
        <end position="169"/>
    </location>
</feature>
<reference evidence="3 4" key="1">
    <citation type="submission" date="2024-03" db="EMBL/GenBank/DDBJ databases">
        <title>Novel Streptomyces species of biotechnological and ecological value are a feature of Machair soil.</title>
        <authorList>
            <person name="Prole J.R."/>
            <person name="Goodfellow M."/>
            <person name="Allenby N."/>
            <person name="Ward A.C."/>
        </authorList>
    </citation>
    <scope>NUCLEOTIDE SEQUENCE [LARGE SCALE GENOMIC DNA]</scope>
    <source>
        <strain evidence="3 4">MS1.AVA.1</strain>
    </source>
</reference>
<dbReference type="PANTHER" id="PTHR45527:SF1">
    <property type="entry name" value="FATTY ACID SYNTHASE"/>
    <property type="match status" value="1"/>
</dbReference>
<evidence type="ECO:0000313" key="4">
    <source>
        <dbReference type="Proteomes" id="UP001376459"/>
    </source>
</evidence>